<evidence type="ECO:0000313" key="1">
    <source>
        <dbReference type="EMBL" id="SDG86211.1"/>
    </source>
</evidence>
<organism evidence="1 2">
    <name type="scientific">Prevotella communis</name>
    <dbReference type="NCBI Taxonomy" id="2913614"/>
    <lineage>
        <taxon>Bacteria</taxon>
        <taxon>Pseudomonadati</taxon>
        <taxon>Bacteroidota</taxon>
        <taxon>Bacteroidia</taxon>
        <taxon>Bacteroidales</taxon>
        <taxon>Prevotellaceae</taxon>
        <taxon>Prevotella</taxon>
    </lineage>
</organism>
<sequence length="346" mass="41121">MMTVNSKHNVPAVINEDYEGFFRQELIRYLHSSEWNNVETSFKRELQLHITPGDMEMLKKYLREQRDSNLERFNKSGISWFWNKSFIAEENRFDEIIFIKKLYMASDGMIDTKELNEFFVYYCMNRMIESILKGTLEFEEKRHYGSFKVFINYGEVKFGGNEQANTEENADEVDETILKNIIFNSKVFDSNEKLLKLRKVIAHSIDMGEYNAMFGEPNPSTIAPDVQSEWYYLMKALEESEVAKRFSVPSFIDQMIDWYPWLFSFETPKDMQAFKRKMEKSISHEKSIWKYGKAKEVTKLKDMWARYNQTNIDYAKVERMFNATYTGLCIKLIALKQEIAKEKATR</sequence>
<gene>
    <name evidence="1" type="ORF">SAMN04487901_11139</name>
</gene>
<name>A0A1G7XQ11_9BACT</name>
<dbReference type="AlphaFoldDB" id="A0A1G7XQ11"/>
<evidence type="ECO:0000313" key="2">
    <source>
        <dbReference type="Proteomes" id="UP000198779"/>
    </source>
</evidence>
<dbReference type="Proteomes" id="UP000198779">
    <property type="component" value="Unassembled WGS sequence"/>
</dbReference>
<protein>
    <submittedName>
        <fullName evidence="1">Uncharacterized protein</fullName>
    </submittedName>
</protein>
<dbReference type="RefSeq" id="WP_091818122.1">
    <property type="nucleotide sequence ID" value="NZ_FNCQ01000011.1"/>
</dbReference>
<dbReference type="EMBL" id="FNCQ01000011">
    <property type="protein sequence ID" value="SDG86211.1"/>
    <property type="molecule type" value="Genomic_DNA"/>
</dbReference>
<proteinExistence type="predicted"/>
<keyword evidence="2" id="KW-1185">Reference proteome</keyword>
<reference evidence="2" key="1">
    <citation type="submission" date="2016-10" db="EMBL/GenBank/DDBJ databases">
        <authorList>
            <person name="Varghese N."/>
            <person name="Submissions S."/>
        </authorList>
    </citation>
    <scope>NUCLEOTIDE SEQUENCE [LARGE SCALE GENOMIC DNA]</scope>
    <source>
        <strain evidence="2">BP1-148</strain>
    </source>
</reference>
<dbReference type="STRING" id="645274.SAMN04487901_11139"/>
<accession>A0A1G7XQ11</accession>